<evidence type="ECO:0000313" key="2">
    <source>
        <dbReference type="EMBL" id="KUO95819.1"/>
    </source>
</evidence>
<dbReference type="AlphaFoldDB" id="A0A101XQR4"/>
<protein>
    <recommendedName>
        <fullName evidence="4">SLH domain-containing protein</fullName>
    </recommendedName>
</protein>
<dbReference type="Proteomes" id="UP000053557">
    <property type="component" value="Unassembled WGS sequence"/>
</dbReference>
<gene>
    <name evidence="2" type="ORF">ATW55_15095</name>
</gene>
<evidence type="ECO:0008006" key="4">
    <source>
        <dbReference type="Google" id="ProtNLM"/>
    </source>
</evidence>
<keyword evidence="3" id="KW-1185">Reference proteome</keyword>
<accession>A0A101XQR4</accession>
<proteinExistence type="predicted"/>
<organism evidence="2 3">
    <name type="scientific">Ferroacidibacillus organovorans</name>
    <dbReference type="NCBI Taxonomy" id="1765683"/>
    <lineage>
        <taxon>Bacteria</taxon>
        <taxon>Bacillati</taxon>
        <taxon>Bacillota</taxon>
        <taxon>Bacilli</taxon>
        <taxon>Bacillales</taxon>
        <taxon>Alicyclobacillaceae</taxon>
        <taxon>Ferroacidibacillus</taxon>
    </lineage>
</organism>
<comment type="caution">
    <text evidence="2">The sequence shown here is derived from an EMBL/GenBank/DDBJ whole genome shotgun (WGS) entry which is preliminary data.</text>
</comment>
<sequence length="468" mass="50293">MRKAAVGFITSILALSLSAGTSVSAASIGQGVTSASTRMVLGGVDGSNPMHLIRKESSTSEPTSWLPVWYLFGVLSKLGIQSTWDGRHWNLQLPSGIQADLSHLPKVPSNADDISIQMDGATVEVAPRFVHRDLSGSVMTSYIPIWYLMQALDRIGVTSTWDGTTWSMSTGAKSVTKMTVAKNFAAALQIAPDSTGNNPFDDVSAPDWPYVNALVQKGYFTPDSSTHFGASDSIDVQAVDHAYQLYVGIPDSDLSWNAGGSTVAWANAIQLNRGVKVGTLTTTSESQITTNLDALYHGYAMGTDGSVHVWFQPYDAKVAFAHNPDVTATMASVGQANSFRLVDEITFSEEGGGMQFFDLPWLSDQNKMEITCGSLYNPSGNHTEYRLNRGGTWATANGFYGYDSRDPQNGGATITASEVMVRTQGHAEIGVSEIFPTHDITFAQVDFSSPSTTKIEIQDSSGQPAWHG</sequence>
<dbReference type="EMBL" id="LPVJ01000035">
    <property type="protein sequence ID" value="KUO95819.1"/>
    <property type="molecule type" value="Genomic_DNA"/>
</dbReference>
<evidence type="ECO:0000256" key="1">
    <source>
        <dbReference type="SAM" id="SignalP"/>
    </source>
</evidence>
<dbReference type="RefSeq" id="WP_153005090.1">
    <property type="nucleotide sequence ID" value="NZ_LPVJ01000035.1"/>
</dbReference>
<dbReference type="OrthoDB" id="2370359at2"/>
<reference evidence="2 3" key="1">
    <citation type="submission" date="2015-12" db="EMBL/GenBank/DDBJ databases">
        <title>Draft genome sequence of Acidibacillus ferrooxidans ITV001, isolated from a chalcopyrite acid mine drainage site in Brazil.</title>
        <authorList>
            <person name="Dall'Agnol H."/>
            <person name="Nancucheo I."/>
            <person name="Johnson B."/>
            <person name="Oliveira R."/>
            <person name="Leite L."/>
            <person name="Pylro V."/>
            <person name="Nunes G.L."/>
            <person name="Tzotzos G."/>
            <person name="Fernandes G.R."/>
            <person name="Dutra J."/>
            <person name="Orellana S.C."/>
            <person name="Oliveira G."/>
        </authorList>
    </citation>
    <scope>NUCLEOTIDE SEQUENCE [LARGE SCALE GENOMIC DNA]</scope>
    <source>
        <strain evidence="3">ITV01</strain>
    </source>
</reference>
<evidence type="ECO:0000313" key="3">
    <source>
        <dbReference type="Proteomes" id="UP000053557"/>
    </source>
</evidence>
<feature type="signal peptide" evidence="1">
    <location>
        <begin position="1"/>
        <end position="25"/>
    </location>
</feature>
<name>A0A101XQR4_9BACL</name>
<keyword evidence="1" id="KW-0732">Signal</keyword>
<feature type="chain" id="PRO_5007110214" description="SLH domain-containing protein" evidence="1">
    <location>
        <begin position="26"/>
        <end position="468"/>
    </location>
</feature>